<dbReference type="Gene3D" id="4.10.400.10">
    <property type="entry name" value="Low-density Lipoprotein Receptor"/>
    <property type="match status" value="1"/>
</dbReference>
<feature type="disulfide bond" evidence="2">
    <location>
        <begin position="147"/>
        <end position="165"/>
    </location>
</feature>
<sequence length="298" mass="33369">MYYFIVSLAVYMLQECDKVVTSSVGGRIYSQLSSKYTNNVDCILTLWSPEPWQRISIEFDDVNFEYDDRGKCVDFINVYDGGSINGQLMQQICGRNFERLDYESSDNILTLRLVTNSNRVNVGFSAVFTTFSNGTTYSCNVTHAYNCMNGRCIPPSLQCNGDNNCGNNNDEFNCSGEDYDYDDNHDNDDDDDDDDDNDCDNTNIAVKEYNLATAEIVAIICGGFIGMVIITVVVFFVRDKNRKKSGNTTHAHSDLSLQPAIELGQPTQRGTVPPAYSALYLNRDQTMDVSIISVLPIE</sequence>
<comment type="caution">
    <text evidence="2">Lacks conserved residue(s) required for the propagation of feature annotation.</text>
</comment>
<evidence type="ECO:0000313" key="7">
    <source>
        <dbReference type="RefSeq" id="XP_006821851.1"/>
    </source>
</evidence>
<keyword evidence="6" id="KW-1185">Reference proteome</keyword>
<keyword evidence="4" id="KW-0812">Transmembrane</keyword>
<dbReference type="SMART" id="SM00192">
    <property type="entry name" value="LDLa"/>
    <property type="match status" value="1"/>
</dbReference>
<organism evidence="6 7">
    <name type="scientific">Saccoglossus kowalevskii</name>
    <name type="common">Acorn worm</name>
    <dbReference type="NCBI Taxonomy" id="10224"/>
    <lineage>
        <taxon>Eukaryota</taxon>
        <taxon>Metazoa</taxon>
        <taxon>Hemichordata</taxon>
        <taxon>Enteropneusta</taxon>
        <taxon>Harrimaniidae</taxon>
        <taxon>Saccoglossus</taxon>
    </lineage>
</organism>
<dbReference type="SUPFAM" id="SSF49854">
    <property type="entry name" value="Spermadhesin, CUB domain"/>
    <property type="match status" value="1"/>
</dbReference>
<evidence type="ECO:0000259" key="5">
    <source>
        <dbReference type="PROSITE" id="PS01180"/>
    </source>
</evidence>
<evidence type="ECO:0000256" key="1">
    <source>
        <dbReference type="ARBA" id="ARBA00023157"/>
    </source>
</evidence>
<dbReference type="PANTHER" id="PTHR24652:SF69">
    <property type="entry name" value="CUB DOMAIN-CONTAINING PROTEIN"/>
    <property type="match status" value="1"/>
</dbReference>
<feature type="region of interest" description="Disordered" evidence="3">
    <location>
        <begin position="244"/>
        <end position="268"/>
    </location>
</feature>
<keyword evidence="4" id="KW-0472">Membrane</keyword>
<dbReference type="Gene3D" id="2.60.120.290">
    <property type="entry name" value="Spermadhesin, CUB domain"/>
    <property type="match status" value="1"/>
</dbReference>
<evidence type="ECO:0000256" key="2">
    <source>
        <dbReference type="PROSITE-ProRule" id="PRU00124"/>
    </source>
</evidence>
<feature type="domain" description="CUB" evidence="5">
    <location>
        <begin position="16"/>
        <end position="131"/>
    </location>
</feature>
<name>A0ABM0MPB0_SACKO</name>
<dbReference type="Pfam" id="PF00431">
    <property type="entry name" value="CUB"/>
    <property type="match status" value="1"/>
</dbReference>
<proteinExistence type="predicted"/>
<dbReference type="PROSITE" id="PS50068">
    <property type="entry name" value="LDLRA_2"/>
    <property type="match status" value="1"/>
</dbReference>
<evidence type="ECO:0000256" key="3">
    <source>
        <dbReference type="SAM" id="MobiDB-lite"/>
    </source>
</evidence>
<protein>
    <submittedName>
        <fullName evidence="7">Uncharacterized protein LOC102802401</fullName>
    </submittedName>
</protein>
<dbReference type="InterPro" id="IPR036055">
    <property type="entry name" value="LDL_receptor-like_sf"/>
</dbReference>
<feature type="disulfide bond" evidence="2">
    <location>
        <begin position="159"/>
        <end position="174"/>
    </location>
</feature>
<dbReference type="SUPFAM" id="SSF57424">
    <property type="entry name" value="LDL receptor-like module"/>
    <property type="match status" value="1"/>
</dbReference>
<dbReference type="Proteomes" id="UP000694865">
    <property type="component" value="Unplaced"/>
</dbReference>
<dbReference type="SMART" id="SM00042">
    <property type="entry name" value="CUB"/>
    <property type="match status" value="1"/>
</dbReference>
<dbReference type="GeneID" id="102802401"/>
<reference evidence="7" key="1">
    <citation type="submission" date="2025-08" db="UniProtKB">
        <authorList>
            <consortium name="RefSeq"/>
        </authorList>
    </citation>
    <scope>IDENTIFICATION</scope>
    <source>
        <tissue evidence="7">Testes</tissue>
    </source>
</reference>
<accession>A0ABM0MPB0</accession>
<evidence type="ECO:0000313" key="6">
    <source>
        <dbReference type="Proteomes" id="UP000694865"/>
    </source>
</evidence>
<keyword evidence="1 2" id="KW-1015">Disulfide bond</keyword>
<dbReference type="CDD" id="cd00041">
    <property type="entry name" value="CUB"/>
    <property type="match status" value="1"/>
</dbReference>
<dbReference type="InterPro" id="IPR002172">
    <property type="entry name" value="LDrepeatLR_classA_rpt"/>
</dbReference>
<keyword evidence="4" id="KW-1133">Transmembrane helix</keyword>
<dbReference type="InterPro" id="IPR042333">
    <property type="entry name" value="LRAD2/Mig-13-like"/>
</dbReference>
<dbReference type="PROSITE" id="PS01180">
    <property type="entry name" value="CUB"/>
    <property type="match status" value="1"/>
</dbReference>
<dbReference type="InterPro" id="IPR000859">
    <property type="entry name" value="CUB_dom"/>
</dbReference>
<feature type="region of interest" description="Disordered" evidence="3">
    <location>
        <begin position="177"/>
        <end position="199"/>
    </location>
</feature>
<gene>
    <name evidence="7" type="primary">LOC102802401</name>
</gene>
<dbReference type="Pfam" id="PF00057">
    <property type="entry name" value="Ldl_recept_a"/>
    <property type="match status" value="1"/>
</dbReference>
<dbReference type="PANTHER" id="PTHR24652">
    <property type="entry name" value="LOW-DENSITY LIPOPROTEIN RECEPTOR CLASS A DOMAIN-CONTAINING PROTEIN 2"/>
    <property type="match status" value="1"/>
</dbReference>
<feature type="transmembrane region" description="Helical" evidence="4">
    <location>
        <begin position="216"/>
        <end position="237"/>
    </location>
</feature>
<evidence type="ECO:0000256" key="4">
    <source>
        <dbReference type="SAM" id="Phobius"/>
    </source>
</evidence>
<dbReference type="InterPro" id="IPR035914">
    <property type="entry name" value="Sperma_CUB_dom_sf"/>
</dbReference>
<dbReference type="RefSeq" id="XP_006821851.1">
    <property type="nucleotide sequence ID" value="XM_006821788.1"/>
</dbReference>